<dbReference type="RefSeq" id="WP_157297789.1">
    <property type="nucleotide sequence ID" value="NZ_BAAAZB010000005.1"/>
</dbReference>
<feature type="region of interest" description="Disordered" evidence="1">
    <location>
        <begin position="1"/>
        <end position="25"/>
    </location>
</feature>
<proteinExistence type="predicted"/>
<gene>
    <name evidence="2" type="ORF">GO495_00695</name>
</gene>
<evidence type="ECO:0000313" key="2">
    <source>
        <dbReference type="EMBL" id="MVT39085.1"/>
    </source>
</evidence>
<dbReference type="EMBL" id="WRXO01000001">
    <property type="protein sequence ID" value="MVT39085.1"/>
    <property type="molecule type" value="Genomic_DNA"/>
</dbReference>
<sequence length="255" mass="30471">MRNPIRRNRNIGTSKQGHGKNNRLTIPSPCLVSRSFFERLDDYKKVEKVINGHEFTFIIERTRSSTRHACSIEDIENMIKLVPTKDYGLLKLIVLRQPKRKEEIISPVWGRLIYSYEFENDYSPAIILEAIDCNKKIHWKKSLIPDDQAELERLKADGHQFIVDKRGYTAKFKMNTVRNTQLYRTLLHEFGHYVHYFEVVERPAKEEEEFEEWEKRHDFYSKIPVDVKERYAHRYADLLLAKLKEQNLVPFERTD</sequence>
<accession>A0A6N8J1J6</accession>
<comment type="caution">
    <text evidence="2">The sequence shown here is derived from an EMBL/GenBank/DDBJ whole genome shotgun (WGS) entry which is preliminary data.</text>
</comment>
<organism evidence="2 3">
    <name type="scientific">Chitinophaga oryziterrae</name>
    <dbReference type="NCBI Taxonomy" id="1031224"/>
    <lineage>
        <taxon>Bacteria</taxon>
        <taxon>Pseudomonadati</taxon>
        <taxon>Bacteroidota</taxon>
        <taxon>Chitinophagia</taxon>
        <taxon>Chitinophagales</taxon>
        <taxon>Chitinophagaceae</taxon>
        <taxon>Chitinophaga</taxon>
    </lineage>
</organism>
<dbReference type="OrthoDB" id="8478507at2"/>
<keyword evidence="3" id="KW-1185">Reference proteome</keyword>
<dbReference type="AlphaFoldDB" id="A0A6N8J1J6"/>
<evidence type="ECO:0000313" key="3">
    <source>
        <dbReference type="Proteomes" id="UP000468388"/>
    </source>
</evidence>
<evidence type="ECO:0000256" key="1">
    <source>
        <dbReference type="SAM" id="MobiDB-lite"/>
    </source>
</evidence>
<dbReference type="Proteomes" id="UP000468388">
    <property type="component" value="Unassembled WGS sequence"/>
</dbReference>
<reference evidence="2 3" key="1">
    <citation type="submission" date="2019-12" db="EMBL/GenBank/DDBJ databases">
        <title>The draft genomic sequence of strain Chitinophaga oryziterrae JCM 16595.</title>
        <authorList>
            <person name="Zhang X."/>
        </authorList>
    </citation>
    <scope>NUCLEOTIDE SEQUENCE [LARGE SCALE GENOMIC DNA]</scope>
    <source>
        <strain evidence="2 3">JCM 16595</strain>
    </source>
</reference>
<protein>
    <submittedName>
        <fullName evidence="2">Uncharacterized protein</fullName>
    </submittedName>
</protein>
<name>A0A6N8J1J6_9BACT</name>